<accession>A0A392PGJ0</accession>
<evidence type="ECO:0000313" key="2">
    <source>
        <dbReference type="Proteomes" id="UP000265520"/>
    </source>
</evidence>
<sequence>MQAAHMWNEWPICGMNGRWYKAFLKVIKLTNRSNKCTASSRTLKHVNETDQSVQQWMHPPPGYIKCNVDASCYGTAEATGWGWCARDHQGRFIVAGTNIMYAKLNTIERRSHGYQGSKGGNDTK</sequence>
<protein>
    <submittedName>
        <fullName evidence="1">Putative ribonuclease H protein</fullName>
    </submittedName>
</protein>
<dbReference type="PANTHER" id="PTHR47074:SF11">
    <property type="entry name" value="REVERSE TRANSCRIPTASE-LIKE PROTEIN"/>
    <property type="match status" value="1"/>
</dbReference>
<dbReference type="Proteomes" id="UP000265520">
    <property type="component" value="Unassembled WGS sequence"/>
</dbReference>
<feature type="non-terminal residue" evidence="1">
    <location>
        <position position="124"/>
    </location>
</feature>
<dbReference type="EMBL" id="LXQA010079302">
    <property type="protein sequence ID" value="MCI11213.1"/>
    <property type="molecule type" value="Genomic_DNA"/>
</dbReference>
<evidence type="ECO:0000313" key="1">
    <source>
        <dbReference type="EMBL" id="MCI11213.1"/>
    </source>
</evidence>
<dbReference type="PANTHER" id="PTHR47074">
    <property type="entry name" value="BNAC02G40300D PROTEIN"/>
    <property type="match status" value="1"/>
</dbReference>
<name>A0A392PGJ0_9FABA</name>
<organism evidence="1 2">
    <name type="scientific">Trifolium medium</name>
    <dbReference type="NCBI Taxonomy" id="97028"/>
    <lineage>
        <taxon>Eukaryota</taxon>
        <taxon>Viridiplantae</taxon>
        <taxon>Streptophyta</taxon>
        <taxon>Embryophyta</taxon>
        <taxon>Tracheophyta</taxon>
        <taxon>Spermatophyta</taxon>
        <taxon>Magnoliopsida</taxon>
        <taxon>eudicotyledons</taxon>
        <taxon>Gunneridae</taxon>
        <taxon>Pentapetalae</taxon>
        <taxon>rosids</taxon>
        <taxon>fabids</taxon>
        <taxon>Fabales</taxon>
        <taxon>Fabaceae</taxon>
        <taxon>Papilionoideae</taxon>
        <taxon>50 kb inversion clade</taxon>
        <taxon>NPAAA clade</taxon>
        <taxon>Hologalegina</taxon>
        <taxon>IRL clade</taxon>
        <taxon>Trifolieae</taxon>
        <taxon>Trifolium</taxon>
    </lineage>
</organism>
<dbReference type="AlphaFoldDB" id="A0A392PGJ0"/>
<comment type="caution">
    <text evidence="1">The sequence shown here is derived from an EMBL/GenBank/DDBJ whole genome shotgun (WGS) entry which is preliminary data.</text>
</comment>
<keyword evidence="2" id="KW-1185">Reference proteome</keyword>
<proteinExistence type="predicted"/>
<reference evidence="1 2" key="1">
    <citation type="journal article" date="2018" name="Front. Plant Sci.">
        <title>Red Clover (Trifolium pratense) and Zigzag Clover (T. medium) - A Picture of Genomic Similarities and Differences.</title>
        <authorList>
            <person name="Dluhosova J."/>
            <person name="Istvanek J."/>
            <person name="Nedelnik J."/>
            <person name="Repkova J."/>
        </authorList>
    </citation>
    <scope>NUCLEOTIDE SEQUENCE [LARGE SCALE GENOMIC DNA]</scope>
    <source>
        <strain evidence="2">cv. 10/8</strain>
        <tissue evidence="1">Leaf</tissue>
    </source>
</reference>
<dbReference type="InterPro" id="IPR052929">
    <property type="entry name" value="RNase_H-like_EbsB-rel"/>
</dbReference>